<evidence type="ECO:0000313" key="2">
    <source>
        <dbReference type="Proteomes" id="UP001177021"/>
    </source>
</evidence>
<organism evidence="1 2">
    <name type="scientific">Trifolium pratense</name>
    <name type="common">Red clover</name>
    <dbReference type="NCBI Taxonomy" id="57577"/>
    <lineage>
        <taxon>Eukaryota</taxon>
        <taxon>Viridiplantae</taxon>
        <taxon>Streptophyta</taxon>
        <taxon>Embryophyta</taxon>
        <taxon>Tracheophyta</taxon>
        <taxon>Spermatophyta</taxon>
        <taxon>Magnoliopsida</taxon>
        <taxon>eudicotyledons</taxon>
        <taxon>Gunneridae</taxon>
        <taxon>Pentapetalae</taxon>
        <taxon>rosids</taxon>
        <taxon>fabids</taxon>
        <taxon>Fabales</taxon>
        <taxon>Fabaceae</taxon>
        <taxon>Papilionoideae</taxon>
        <taxon>50 kb inversion clade</taxon>
        <taxon>NPAAA clade</taxon>
        <taxon>Hologalegina</taxon>
        <taxon>IRL clade</taxon>
        <taxon>Trifolieae</taxon>
        <taxon>Trifolium</taxon>
    </lineage>
</organism>
<evidence type="ECO:0000313" key="1">
    <source>
        <dbReference type="EMBL" id="CAJ2650661.1"/>
    </source>
</evidence>
<sequence>MVTHDIISYDPFNFLDVVQDDFNNSFFSSFSPPTTNHVMPLTNGTNNELESASKLMQRSYSCNNFHDKPPGFPFEPCHSTLMNSENFRPCELSSSENSFFNGQMRRACSAGDWQNMKATNSHGSQTEEANLFKVGRYSAEERKEKISKYRAKRKQRKFNKIIKYSCRKTLADNRTRIRGRFARNDNETDDIPKVPCSNTEQYHEDEFWVDFIEGLNDELLY</sequence>
<dbReference type="Proteomes" id="UP001177021">
    <property type="component" value="Unassembled WGS sequence"/>
</dbReference>
<accession>A0ACB0K2B0</accession>
<protein>
    <submittedName>
        <fullName evidence="1">Uncharacterized protein</fullName>
    </submittedName>
</protein>
<reference evidence="1" key="1">
    <citation type="submission" date="2023-10" db="EMBL/GenBank/DDBJ databases">
        <authorList>
            <person name="Rodriguez Cubillos JULIANA M."/>
            <person name="De Vega J."/>
        </authorList>
    </citation>
    <scope>NUCLEOTIDE SEQUENCE</scope>
</reference>
<keyword evidence="2" id="KW-1185">Reference proteome</keyword>
<comment type="caution">
    <text evidence="1">The sequence shown here is derived from an EMBL/GenBank/DDBJ whole genome shotgun (WGS) entry which is preliminary data.</text>
</comment>
<gene>
    <name evidence="1" type="ORF">MILVUS5_LOCUS18433</name>
</gene>
<dbReference type="EMBL" id="CASHSV030000109">
    <property type="protein sequence ID" value="CAJ2650661.1"/>
    <property type="molecule type" value="Genomic_DNA"/>
</dbReference>
<name>A0ACB0K2B0_TRIPR</name>
<proteinExistence type="predicted"/>